<dbReference type="Proteomes" id="UP000887574">
    <property type="component" value="Unplaced"/>
</dbReference>
<proteinExistence type="predicted"/>
<accession>A0A915E862</accession>
<name>A0A915E862_9BILA</name>
<organism evidence="1 2">
    <name type="scientific">Ditylenchus dipsaci</name>
    <dbReference type="NCBI Taxonomy" id="166011"/>
    <lineage>
        <taxon>Eukaryota</taxon>
        <taxon>Metazoa</taxon>
        <taxon>Ecdysozoa</taxon>
        <taxon>Nematoda</taxon>
        <taxon>Chromadorea</taxon>
        <taxon>Rhabditida</taxon>
        <taxon>Tylenchina</taxon>
        <taxon>Tylenchomorpha</taxon>
        <taxon>Sphaerularioidea</taxon>
        <taxon>Anguinidae</taxon>
        <taxon>Anguininae</taxon>
        <taxon>Ditylenchus</taxon>
    </lineage>
</organism>
<evidence type="ECO:0000313" key="1">
    <source>
        <dbReference type="Proteomes" id="UP000887574"/>
    </source>
</evidence>
<sequence length="151" mass="16707">MHNANLSKGYKDEKAKLNKKLDIFNGVVYTIKKDQLPVIGPDPSNPNHLAYYTSKLSISDTTTTTITTSGHLEKTGRKYVSERAVDTVVTEVNTAVDTGSCSTQEVGCQYSHQQLTADAVHRICTSKKMAKFLKNVVPIMEEELEKNHCAC</sequence>
<evidence type="ECO:0000313" key="2">
    <source>
        <dbReference type="WBParaSite" id="jg3373"/>
    </source>
</evidence>
<protein>
    <submittedName>
        <fullName evidence="2">Uncharacterized protein</fullName>
    </submittedName>
</protein>
<reference evidence="2" key="1">
    <citation type="submission" date="2022-11" db="UniProtKB">
        <authorList>
            <consortium name="WormBaseParasite"/>
        </authorList>
    </citation>
    <scope>IDENTIFICATION</scope>
</reference>
<dbReference type="WBParaSite" id="jg3373">
    <property type="protein sequence ID" value="jg3373"/>
    <property type="gene ID" value="jg3373"/>
</dbReference>
<keyword evidence="1" id="KW-1185">Reference proteome</keyword>
<dbReference type="AlphaFoldDB" id="A0A915E862"/>